<protein>
    <submittedName>
        <fullName evidence="2">Uncharacterized protein</fullName>
    </submittedName>
</protein>
<sequence length="59" mass="6183">MLRRHGKHQVSRGLALFALSADVRLRPPASVAVATAVATSGGTSDRPITRSARSSADVR</sequence>
<evidence type="ECO:0000313" key="3">
    <source>
        <dbReference type="Proteomes" id="UP000234331"/>
    </source>
</evidence>
<evidence type="ECO:0000313" key="2">
    <source>
        <dbReference type="EMBL" id="SNQ47252.1"/>
    </source>
</evidence>
<keyword evidence="3" id="KW-1185">Reference proteome</keyword>
<evidence type="ECO:0000256" key="1">
    <source>
        <dbReference type="SAM" id="MobiDB-lite"/>
    </source>
</evidence>
<dbReference type="Proteomes" id="UP000234331">
    <property type="component" value="Unassembled WGS sequence"/>
</dbReference>
<name>A0A2I2KNN1_9ACTN</name>
<gene>
    <name evidence="2" type="ORF">FRACA_180016</name>
</gene>
<dbReference type="EMBL" id="FZMO01000090">
    <property type="protein sequence ID" value="SNQ47252.1"/>
    <property type="molecule type" value="Genomic_DNA"/>
</dbReference>
<proteinExistence type="predicted"/>
<accession>A0A2I2KNN1</accession>
<feature type="region of interest" description="Disordered" evidence="1">
    <location>
        <begin position="37"/>
        <end position="59"/>
    </location>
</feature>
<dbReference type="AlphaFoldDB" id="A0A2I2KNN1"/>
<reference evidence="2 3" key="1">
    <citation type="submission" date="2017-06" db="EMBL/GenBank/DDBJ databases">
        <authorList>
            <person name="Kim H.J."/>
            <person name="Triplett B.A."/>
        </authorList>
    </citation>
    <scope>NUCLEOTIDE SEQUENCE [LARGE SCALE GENOMIC DNA]</scope>
    <source>
        <strain evidence="2">FRACA_ARgP5</strain>
    </source>
</reference>
<organism evidence="2 3">
    <name type="scientific">Frankia canadensis</name>
    <dbReference type="NCBI Taxonomy" id="1836972"/>
    <lineage>
        <taxon>Bacteria</taxon>
        <taxon>Bacillati</taxon>
        <taxon>Actinomycetota</taxon>
        <taxon>Actinomycetes</taxon>
        <taxon>Frankiales</taxon>
        <taxon>Frankiaceae</taxon>
        <taxon>Frankia</taxon>
    </lineage>
</organism>